<dbReference type="EMBL" id="CAJVPT010028079">
    <property type="protein sequence ID" value="CAG8686202.1"/>
    <property type="molecule type" value="Genomic_DNA"/>
</dbReference>
<gene>
    <name evidence="1" type="ORF">ACOLOM_LOCUS9561</name>
</gene>
<name>A0ACA9P032_9GLOM</name>
<protein>
    <submittedName>
        <fullName evidence="1">9651_t:CDS:1</fullName>
    </submittedName>
</protein>
<feature type="non-terminal residue" evidence="1">
    <location>
        <position position="1"/>
    </location>
</feature>
<accession>A0ACA9P032</accession>
<evidence type="ECO:0000313" key="2">
    <source>
        <dbReference type="Proteomes" id="UP000789525"/>
    </source>
</evidence>
<reference evidence="1" key="1">
    <citation type="submission" date="2021-06" db="EMBL/GenBank/DDBJ databases">
        <authorList>
            <person name="Kallberg Y."/>
            <person name="Tangrot J."/>
            <person name="Rosling A."/>
        </authorList>
    </citation>
    <scope>NUCLEOTIDE SEQUENCE</scope>
    <source>
        <strain evidence="1">CL356</strain>
    </source>
</reference>
<comment type="caution">
    <text evidence="1">The sequence shown here is derived from an EMBL/GenBank/DDBJ whole genome shotgun (WGS) entry which is preliminary data.</text>
</comment>
<organism evidence="1 2">
    <name type="scientific">Acaulospora colombiana</name>
    <dbReference type="NCBI Taxonomy" id="27376"/>
    <lineage>
        <taxon>Eukaryota</taxon>
        <taxon>Fungi</taxon>
        <taxon>Fungi incertae sedis</taxon>
        <taxon>Mucoromycota</taxon>
        <taxon>Glomeromycotina</taxon>
        <taxon>Glomeromycetes</taxon>
        <taxon>Diversisporales</taxon>
        <taxon>Acaulosporaceae</taxon>
        <taxon>Acaulospora</taxon>
    </lineage>
</organism>
<sequence length="285" mass="30603">VDMLALNLQEAPNPATEAMVVEETPKMTLAREKVLEEARKAISGDGDLGRIEEKKRTQTLRASEKSGKSSFSWAWELDSGEEERNSKDITVLDAPGHKDFVPNAISGASQADCALLVVDATTGEFEAGFDKGGQTREHLLLVRSLGVQQVIIAINKLDTSGYQSSKTFFVPVSGFLGVNLVDRSVPEATPLSTWYSGPTLVDLLKRALETPLRFPISNVFRGQTATSSGIAVAGRLCSGVVQVGEKLRVLPGDESAVVKRDSLPWAAAGQNVHLYLTGIDPINLA</sequence>
<dbReference type="Proteomes" id="UP000789525">
    <property type="component" value="Unassembled WGS sequence"/>
</dbReference>
<evidence type="ECO:0000313" key="1">
    <source>
        <dbReference type="EMBL" id="CAG8686202.1"/>
    </source>
</evidence>
<keyword evidence="2" id="KW-1185">Reference proteome</keyword>
<proteinExistence type="predicted"/>